<feature type="region of interest" description="Disordered" evidence="1">
    <location>
        <begin position="88"/>
        <end position="206"/>
    </location>
</feature>
<evidence type="ECO:0000256" key="1">
    <source>
        <dbReference type="SAM" id="MobiDB-lite"/>
    </source>
</evidence>
<evidence type="ECO:0000313" key="3">
    <source>
        <dbReference type="Proteomes" id="UP001234178"/>
    </source>
</evidence>
<proteinExistence type="predicted"/>
<gene>
    <name evidence="2" type="ORF">OUZ56_024233</name>
</gene>
<comment type="caution">
    <text evidence="2">The sequence shown here is derived from an EMBL/GenBank/DDBJ whole genome shotgun (WGS) entry which is preliminary data.</text>
</comment>
<feature type="compositionally biased region" description="Basic and acidic residues" evidence="1">
    <location>
        <begin position="197"/>
        <end position="206"/>
    </location>
</feature>
<reference evidence="2 3" key="1">
    <citation type="journal article" date="2023" name="Nucleic Acids Res.">
        <title>The hologenome of Daphnia magna reveals possible DNA methylation and microbiome-mediated evolution of the host genome.</title>
        <authorList>
            <person name="Chaturvedi A."/>
            <person name="Li X."/>
            <person name="Dhandapani V."/>
            <person name="Marshall H."/>
            <person name="Kissane S."/>
            <person name="Cuenca-Cambronero M."/>
            <person name="Asole G."/>
            <person name="Calvet F."/>
            <person name="Ruiz-Romero M."/>
            <person name="Marangio P."/>
            <person name="Guigo R."/>
            <person name="Rago D."/>
            <person name="Mirbahai L."/>
            <person name="Eastwood N."/>
            <person name="Colbourne J.K."/>
            <person name="Zhou J."/>
            <person name="Mallon E."/>
            <person name="Orsini L."/>
        </authorList>
    </citation>
    <scope>NUCLEOTIDE SEQUENCE [LARGE SCALE GENOMIC DNA]</scope>
    <source>
        <strain evidence="2">LRV0_1</strain>
    </source>
</reference>
<evidence type="ECO:0000313" key="2">
    <source>
        <dbReference type="EMBL" id="KAK4030846.1"/>
    </source>
</evidence>
<protein>
    <submittedName>
        <fullName evidence="2">Uncharacterized protein</fullName>
    </submittedName>
</protein>
<keyword evidence="3" id="KW-1185">Reference proteome</keyword>
<sequence length="462" mass="51117">MESESCSQSNSISAENFLRSNYNEKYVKRLLKGKYVFWALCLEQLLSDCAQQPCKAQQNQFLDDDDDESISSDDYDKEMGAVLGFFTARNTSNGKSPEPESLSPFQQYQERPQEDFSAQDEPASVPSPCGQEPEKEGSGLPVERSEDLGTADLVDPGHPAVEPLPRQTESSDGVNGTNDPAETPDVDPTGATSRTGIRTDRSLHRTRDSFVIPAESDLLHHGAAQRHAAERQDYSDFHSGFMAYCQEKRGTLPLPVERGERVIHPLGDATAGLPTDISGGHPQSHPIPAGTAPVNPTGATGPRNQLIAEKISNFPGANNVNNVQVVEEIQQTLSKTKTRLRQFLPLNTAGKVQYPTQKSEQRFNFLKPPIGEWEGRRGDGHKEQGWNNSSSQLESNIDLQHHVGATHRHPPIRPSLNRPLIRRPHTPIPPPLWNISIVYGRHFRTVSEFVTGKFKISVGRSK</sequence>
<organism evidence="2 3">
    <name type="scientific">Daphnia magna</name>
    <dbReference type="NCBI Taxonomy" id="35525"/>
    <lineage>
        <taxon>Eukaryota</taxon>
        <taxon>Metazoa</taxon>
        <taxon>Ecdysozoa</taxon>
        <taxon>Arthropoda</taxon>
        <taxon>Crustacea</taxon>
        <taxon>Branchiopoda</taxon>
        <taxon>Diplostraca</taxon>
        <taxon>Cladocera</taxon>
        <taxon>Anomopoda</taxon>
        <taxon>Daphniidae</taxon>
        <taxon>Daphnia</taxon>
    </lineage>
</organism>
<dbReference type="EMBL" id="JAOYFB010000039">
    <property type="protein sequence ID" value="KAK4030846.1"/>
    <property type="molecule type" value="Genomic_DNA"/>
</dbReference>
<feature type="compositionally biased region" description="Basic and acidic residues" evidence="1">
    <location>
        <begin position="132"/>
        <end position="147"/>
    </location>
</feature>
<dbReference type="Proteomes" id="UP001234178">
    <property type="component" value="Unassembled WGS sequence"/>
</dbReference>
<name>A0ABR0B0E0_9CRUS</name>
<feature type="compositionally biased region" description="Polar residues" evidence="1">
    <location>
        <begin position="167"/>
        <end position="180"/>
    </location>
</feature>
<accession>A0ABR0B0E0</accession>